<dbReference type="InterPro" id="IPR016195">
    <property type="entry name" value="Pol/histidinol_Pase-like"/>
</dbReference>
<organism evidence="3">
    <name type="scientific">Caldilineaceae bacterium SB0661_bin_32</name>
    <dbReference type="NCBI Taxonomy" id="2605255"/>
    <lineage>
        <taxon>Bacteria</taxon>
        <taxon>Bacillati</taxon>
        <taxon>Chloroflexota</taxon>
        <taxon>Caldilineae</taxon>
        <taxon>Caldilineales</taxon>
        <taxon>Caldilineaceae</taxon>
    </lineage>
</organism>
<name>A0A6B1DAX8_9CHLR</name>
<dbReference type="SUPFAM" id="SSF89550">
    <property type="entry name" value="PHP domain-like"/>
    <property type="match status" value="1"/>
</dbReference>
<protein>
    <submittedName>
        <fullName evidence="3">Transcriptional regulator</fullName>
    </submittedName>
</protein>
<dbReference type="GO" id="GO:0035312">
    <property type="term" value="F:5'-3' DNA exonuclease activity"/>
    <property type="evidence" value="ECO:0007669"/>
    <property type="project" value="TreeGrafter"/>
</dbReference>
<accession>A0A6B1DAX8</accession>
<proteinExistence type="predicted"/>
<feature type="compositionally biased region" description="Low complexity" evidence="1">
    <location>
        <begin position="482"/>
        <end position="502"/>
    </location>
</feature>
<dbReference type="AlphaFoldDB" id="A0A6B1DAX8"/>
<dbReference type="PANTHER" id="PTHR42924:SF3">
    <property type="entry name" value="POLYMERASE_HISTIDINOL PHOSPHATASE N-TERMINAL DOMAIN-CONTAINING PROTEIN"/>
    <property type="match status" value="1"/>
</dbReference>
<dbReference type="EMBL" id="VXMH01000090">
    <property type="protein sequence ID" value="MYC96593.1"/>
    <property type="molecule type" value="Genomic_DNA"/>
</dbReference>
<evidence type="ECO:0000259" key="2">
    <source>
        <dbReference type="SMART" id="SM00481"/>
    </source>
</evidence>
<dbReference type="InterPro" id="IPR007421">
    <property type="entry name" value="Schlafen_AlbA_2_dom"/>
</dbReference>
<dbReference type="SMART" id="SM00481">
    <property type="entry name" value="POLIIIAc"/>
    <property type="match status" value="1"/>
</dbReference>
<evidence type="ECO:0000256" key="1">
    <source>
        <dbReference type="SAM" id="MobiDB-lite"/>
    </source>
</evidence>
<dbReference type="Gene3D" id="3.20.20.140">
    <property type="entry name" value="Metal-dependent hydrolases"/>
    <property type="match status" value="1"/>
</dbReference>
<dbReference type="GO" id="GO:0004534">
    <property type="term" value="F:5'-3' RNA exonuclease activity"/>
    <property type="evidence" value="ECO:0007669"/>
    <property type="project" value="TreeGrafter"/>
</dbReference>
<feature type="domain" description="Polymerase/histidinol phosphatase N-terminal" evidence="2">
    <location>
        <begin position="50"/>
        <end position="144"/>
    </location>
</feature>
<dbReference type="InterPro" id="IPR052018">
    <property type="entry name" value="PHP_domain"/>
</dbReference>
<dbReference type="Pfam" id="PF04326">
    <property type="entry name" value="SLFN_AlbA_2"/>
    <property type="match status" value="1"/>
</dbReference>
<reference evidence="3" key="1">
    <citation type="submission" date="2019-09" db="EMBL/GenBank/DDBJ databases">
        <title>Characterisation of the sponge microbiome using genome-centric metagenomics.</title>
        <authorList>
            <person name="Engelberts J.P."/>
            <person name="Robbins S.J."/>
            <person name="De Goeij J.M."/>
            <person name="Aranda M."/>
            <person name="Bell S.C."/>
            <person name="Webster N.S."/>
        </authorList>
    </citation>
    <scope>NUCLEOTIDE SEQUENCE</scope>
    <source>
        <strain evidence="3">SB0661_bin_32</strain>
    </source>
</reference>
<dbReference type="PANTHER" id="PTHR42924">
    <property type="entry name" value="EXONUCLEASE"/>
    <property type="match status" value="1"/>
</dbReference>
<sequence>MSRRRRTRAGGQSARQSRTGDAGSQPAGREGAQSQAKGRQSGGKLRWYKADLHTHTPASNDYEEPGVSYLQWLTTARERGLDIVAITDHNTVAGVAAIRREIEWLTRLKEENRLTPEERSNLERWLKLANEIVILPGFEFTATFGFHILAIFPPDTSVRKLEHTLLRLNVPEDRLLAGSTETGASTDVTSAYETIVDSGGIAIAAHANSTNGVAMRNFPFGGQTKIAYTQDANLSALEVTDLESRSRRATARFFNGSKTEYPRKMHCIQGSDAHRLNNDPRNSRRLGLGERATELLLPEPTFDAIRELFASRFFDRTRPFRAPEKEVDHLAAARAEGPNQTQSFHESANKKGGRQTVVLADLCAFANTDGGTIFVGASARKGRVKGLAASKQVQAELQQALSERLTPPLEARFEILANSGGEVLRIGVDAGDSKPYCLDGSKFYVRNDAETSLALRDEIVALVLESVGLSSDLVDGGDADDAPASADPAGAGESDGSKAGRSGASGGGRQGASGSDDPFYLPQDGVEIVSSETRGGTAYYVVRNLRNLRSVGNVTREGARKLWNYAIAQYEDSPVKSDQIRWKKNVGYIRSGKRAGKRRFDLALREGSALRVFYGVTSEGMEGAWAQFVEEGDQDGLDVRSE</sequence>
<feature type="region of interest" description="Disordered" evidence="1">
    <location>
        <begin position="475"/>
        <end position="517"/>
    </location>
</feature>
<evidence type="ECO:0000313" key="3">
    <source>
        <dbReference type="EMBL" id="MYC96593.1"/>
    </source>
</evidence>
<feature type="region of interest" description="Disordered" evidence="1">
    <location>
        <begin position="1"/>
        <end position="43"/>
    </location>
</feature>
<dbReference type="InterPro" id="IPR038461">
    <property type="entry name" value="Schlafen_AlbA_2_dom_sf"/>
</dbReference>
<comment type="caution">
    <text evidence="3">The sequence shown here is derived from an EMBL/GenBank/DDBJ whole genome shotgun (WGS) entry which is preliminary data.</text>
</comment>
<gene>
    <name evidence="3" type="ORF">F4X14_16635</name>
</gene>
<dbReference type="InterPro" id="IPR003141">
    <property type="entry name" value="Pol/His_phosphatase_N"/>
</dbReference>
<dbReference type="Gene3D" id="3.30.950.30">
    <property type="entry name" value="Schlafen, AAA domain"/>
    <property type="match status" value="1"/>
</dbReference>